<evidence type="ECO:0000313" key="1">
    <source>
        <dbReference type="EMBL" id="MPC57263.1"/>
    </source>
</evidence>
<name>A0A5B7GIJ4_PORTR</name>
<proteinExistence type="predicted"/>
<comment type="caution">
    <text evidence="1">The sequence shown here is derived from an EMBL/GenBank/DDBJ whole genome shotgun (WGS) entry which is preliminary data.</text>
</comment>
<dbReference type="Proteomes" id="UP000324222">
    <property type="component" value="Unassembled WGS sequence"/>
</dbReference>
<sequence>MPGHHISHSTTSSPRHLQADHVITLPYQRSCQGEKSRGNFTILSGSSPRLFVSSSWWRALRCLRVSPSRIKKVKFD</sequence>
<evidence type="ECO:0000313" key="2">
    <source>
        <dbReference type="Proteomes" id="UP000324222"/>
    </source>
</evidence>
<gene>
    <name evidence="1" type="ORF">E2C01_051241</name>
</gene>
<accession>A0A5B7GIJ4</accession>
<organism evidence="1 2">
    <name type="scientific">Portunus trituberculatus</name>
    <name type="common">Swimming crab</name>
    <name type="synonym">Neptunus trituberculatus</name>
    <dbReference type="NCBI Taxonomy" id="210409"/>
    <lineage>
        <taxon>Eukaryota</taxon>
        <taxon>Metazoa</taxon>
        <taxon>Ecdysozoa</taxon>
        <taxon>Arthropoda</taxon>
        <taxon>Crustacea</taxon>
        <taxon>Multicrustacea</taxon>
        <taxon>Malacostraca</taxon>
        <taxon>Eumalacostraca</taxon>
        <taxon>Eucarida</taxon>
        <taxon>Decapoda</taxon>
        <taxon>Pleocyemata</taxon>
        <taxon>Brachyura</taxon>
        <taxon>Eubrachyura</taxon>
        <taxon>Portunoidea</taxon>
        <taxon>Portunidae</taxon>
        <taxon>Portuninae</taxon>
        <taxon>Portunus</taxon>
    </lineage>
</organism>
<dbReference type="AlphaFoldDB" id="A0A5B7GIJ4"/>
<keyword evidence="2" id="KW-1185">Reference proteome</keyword>
<protein>
    <submittedName>
        <fullName evidence="1">Uncharacterized protein</fullName>
    </submittedName>
</protein>
<dbReference type="EMBL" id="VSRR010014636">
    <property type="protein sequence ID" value="MPC57263.1"/>
    <property type="molecule type" value="Genomic_DNA"/>
</dbReference>
<reference evidence="1 2" key="1">
    <citation type="submission" date="2019-05" db="EMBL/GenBank/DDBJ databases">
        <title>Another draft genome of Portunus trituberculatus and its Hox gene families provides insights of decapod evolution.</title>
        <authorList>
            <person name="Jeong J.-H."/>
            <person name="Song I."/>
            <person name="Kim S."/>
            <person name="Choi T."/>
            <person name="Kim D."/>
            <person name="Ryu S."/>
            <person name="Kim W."/>
        </authorList>
    </citation>
    <scope>NUCLEOTIDE SEQUENCE [LARGE SCALE GENOMIC DNA]</scope>
    <source>
        <tissue evidence="1">Muscle</tissue>
    </source>
</reference>